<feature type="domain" description="SLH" evidence="3">
    <location>
        <begin position="1075"/>
        <end position="1138"/>
    </location>
</feature>
<dbReference type="InterPro" id="IPR003343">
    <property type="entry name" value="Big_2"/>
</dbReference>
<dbReference type="Proteomes" id="UP001338137">
    <property type="component" value="Unassembled WGS sequence"/>
</dbReference>
<feature type="chain" id="PRO_5047220373" evidence="2">
    <location>
        <begin position="30"/>
        <end position="1266"/>
    </location>
</feature>
<feature type="domain" description="SLH" evidence="3">
    <location>
        <begin position="1139"/>
        <end position="1195"/>
    </location>
</feature>
<dbReference type="SUPFAM" id="SSF49373">
    <property type="entry name" value="Invasin/intimin cell-adhesion fragments"/>
    <property type="match status" value="8"/>
</dbReference>
<feature type="signal peptide" evidence="2">
    <location>
        <begin position="1"/>
        <end position="29"/>
    </location>
</feature>
<dbReference type="InterPro" id="IPR051465">
    <property type="entry name" value="Cell_Envelope_Struct_Comp"/>
</dbReference>
<reference evidence="4 5" key="1">
    <citation type="submission" date="2023-03" db="EMBL/GenBank/DDBJ databases">
        <title>Bacillus Genome Sequencing.</title>
        <authorList>
            <person name="Dunlap C."/>
        </authorList>
    </citation>
    <scope>NUCLEOTIDE SEQUENCE [LARGE SCALE GENOMIC DNA]</scope>
    <source>
        <strain evidence="4 5">BD-533</strain>
    </source>
</reference>
<dbReference type="SMART" id="SM00635">
    <property type="entry name" value="BID_2"/>
    <property type="match status" value="11"/>
</dbReference>
<organism evidence="4 5">
    <name type="scientific">Paenibacillus alba</name>
    <dbReference type="NCBI Taxonomy" id="1197127"/>
    <lineage>
        <taxon>Bacteria</taxon>
        <taxon>Bacillati</taxon>
        <taxon>Bacillota</taxon>
        <taxon>Bacilli</taxon>
        <taxon>Bacillales</taxon>
        <taxon>Paenibacillaceae</taxon>
        <taxon>Paenibacillus</taxon>
    </lineage>
</organism>
<dbReference type="PROSITE" id="PS51272">
    <property type="entry name" value="SLH"/>
    <property type="match status" value="3"/>
</dbReference>
<proteinExistence type="predicted"/>
<dbReference type="InterPro" id="IPR001119">
    <property type="entry name" value="SLH_dom"/>
</dbReference>
<evidence type="ECO:0000313" key="4">
    <source>
        <dbReference type="EMBL" id="MEC0227538.1"/>
    </source>
</evidence>
<evidence type="ECO:0000256" key="1">
    <source>
        <dbReference type="SAM" id="MobiDB-lite"/>
    </source>
</evidence>
<evidence type="ECO:0000313" key="5">
    <source>
        <dbReference type="Proteomes" id="UP001338137"/>
    </source>
</evidence>
<dbReference type="PANTHER" id="PTHR43308:SF5">
    <property type="entry name" value="S-LAYER PROTEIN _ PEPTIDOGLYCAN ENDO-BETA-N-ACETYLGLUCOSAMINIDASE"/>
    <property type="match status" value="1"/>
</dbReference>
<dbReference type="Pfam" id="PF02368">
    <property type="entry name" value="Big_2"/>
    <property type="match status" value="10"/>
</dbReference>
<gene>
    <name evidence="4" type="ORF">P4I72_10425</name>
</gene>
<dbReference type="Gene3D" id="2.60.40.1080">
    <property type="match status" value="11"/>
</dbReference>
<keyword evidence="2" id="KW-0732">Signal</keyword>
<dbReference type="RefSeq" id="WP_326071852.1">
    <property type="nucleotide sequence ID" value="NZ_JARLKY010000022.1"/>
</dbReference>
<dbReference type="Pfam" id="PF00395">
    <property type="entry name" value="SLH"/>
    <property type="match status" value="3"/>
</dbReference>
<feature type="region of interest" description="Disordered" evidence="1">
    <location>
        <begin position="1018"/>
        <end position="1055"/>
    </location>
</feature>
<comment type="caution">
    <text evidence="4">The sequence shown here is derived from an EMBL/GenBank/DDBJ whole genome shotgun (WGS) entry which is preliminary data.</text>
</comment>
<protein>
    <submittedName>
        <fullName evidence="4">Ig-like domain-containing protein</fullName>
    </submittedName>
</protein>
<name>A0ABU6G050_9BACL</name>
<sequence>MKRNVNRYMSMMLSFVLLSLLLLPSMAMAVAIPVTSLKVKSSNNPMSPGPITVQMTADVLPADATDKTVTWSINSTSCSSTTAIIDPVTGVLTATGGGGGTLCIIATANDGSGVTSVGYVSVYYAVTSVVVGPSGATVPTGTTLQMTTSILPTDGVNKAVTWSQTPGTGTGTISNTGLFTGTSAGTVNITATANDGSGVSGTTEVTVSTEVSSVTVTSPNSTVEMGSTEQFASSVLPVDATNRTLAWSVTNGTGSASIDQNGLLTPTTVGTVTVVATSTDGSNKTGSKLVTVLAQNPVTSIEVKSSSNLMSPGPITVQMTATVLPADATDKTVRWSINSTSCSSTTATIDPVTGVLTATGGGGGTLCIIATANDGSGVTSVGYVTVYYAVTSVEVGPSGATVPTGTTLQMTTSIQPTDGVNKAVTWSQTPGTGTGTISGSGLFTGTSAGTVNITATAIDGSGVFGTMEVTVSKGVSSVTVTSPNSTVEMGSTEQFASSVLPVDATNRTLAWSVTNGTGSASIDQSGLLTPITTGTVTVVATSTDGSNKTDSKLITVLAQKVAVSEVSLSHSNPSDAVYIGVPLQLTASVAPTDATDKSVVWSVRDTSNYAFYTGLASITPDGVLTASAAGTIGVVVQSVSNPFVQKVVDFTASVLQVPVTGITLEKATSVVLINSTLQYDATISPTNATNKNVVWSITDANGNPTSLATIDNQGLITGVAEGTVLVTATSVSDPAVKFSETVSVQKVLTSSIVIGSQKTTMVEGETLSFQATTYPVHATDSSKTWSVVNGTGTGTISTTGATATLTALTAGTVTVVATANDGSGVTDRKVISITPLIVNIPVTSITVSAVTYHVYVNNTLQLNALVTPTNATNSAVVWSVTNGTGTASVSDSGVLTGLTEGTVTVTATAADGSNVVGSKTITIISVPQVTPVSSISISSATGDRVLSGKGLQLSAVVLPSNASNQTVTWSVYEGNATIDSGGFLTTNAAGYITVRATAQDGSDVYGSFVVTAYYASDSDSSNNSGGISGGEPTGAAPTVTTPTVTEPTAPKSSLTEKANFSDVLRRIKEAIETKKEPVKFSDTEVHWSAKEVAIFSKLGIVDGYADGSFKPNGTITRAEFATLVVRAFSLQTGVSSGVTLKDTVGHWSNDSVQKLISNGFVDGYPDGSFKPDNTISRAEVISIVSKLIDFSTTNKVATPVFEDVEGAWNKDQILKAAESGIISGKDDTTFDPNAKSTRSEALVILLRAMELNAEVKALIDQLRSAK</sequence>
<evidence type="ECO:0000259" key="3">
    <source>
        <dbReference type="PROSITE" id="PS51272"/>
    </source>
</evidence>
<evidence type="ECO:0000256" key="2">
    <source>
        <dbReference type="SAM" id="SignalP"/>
    </source>
</evidence>
<dbReference type="PANTHER" id="PTHR43308">
    <property type="entry name" value="OUTER MEMBRANE PROTEIN ALPHA-RELATED"/>
    <property type="match status" value="1"/>
</dbReference>
<dbReference type="EMBL" id="JARLKY010000022">
    <property type="protein sequence ID" value="MEC0227538.1"/>
    <property type="molecule type" value="Genomic_DNA"/>
</dbReference>
<accession>A0ABU6G050</accession>
<feature type="compositionally biased region" description="Low complexity" evidence="1">
    <location>
        <begin position="1033"/>
        <end position="1050"/>
    </location>
</feature>
<keyword evidence="5" id="KW-1185">Reference proteome</keyword>
<dbReference type="InterPro" id="IPR008964">
    <property type="entry name" value="Invasin/intimin_cell_adhesion"/>
</dbReference>
<feature type="domain" description="SLH" evidence="3">
    <location>
        <begin position="1196"/>
        <end position="1259"/>
    </location>
</feature>